<proteinExistence type="predicted"/>
<organism evidence="2">
    <name type="scientific">Graphocephala atropunctata</name>
    <dbReference type="NCBI Taxonomy" id="36148"/>
    <lineage>
        <taxon>Eukaryota</taxon>
        <taxon>Metazoa</taxon>
        <taxon>Ecdysozoa</taxon>
        <taxon>Arthropoda</taxon>
        <taxon>Hexapoda</taxon>
        <taxon>Insecta</taxon>
        <taxon>Pterygota</taxon>
        <taxon>Neoptera</taxon>
        <taxon>Paraneoptera</taxon>
        <taxon>Hemiptera</taxon>
        <taxon>Auchenorrhyncha</taxon>
        <taxon>Membracoidea</taxon>
        <taxon>Cicadellidae</taxon>
        <taxon>Cicadellinae</taxon>
        <taxon>Cicadellini</taxon>
        <taxon>Graphocephala</taxon>
    </lineage>
</organism>
<dbReference type="InterPro" id="IPR024574">
    <property type="entry name" value="ELMO_ARM"/>
</dbReference>
<dbReference type="EMBL" id="GEBQ01006507">
    <property type="protein sequence ID" value="JAT33470.1"/>
    <property type="molecule type" value="Transcribed_RNA"/>
</dbReference>
<evidence type="ECO:0000259" key="1">
    <source>
        <dbReference type="PROSITE" id="PS50003"/>
    </source>
</evidence>
<feature type="domain" description="PH" evidence="1">
    <location>
        <begin position="580"/>
        <end position="690"/>
    </location>
</feature>
<sequence>MQSPSGGVVKVAIQANNCAVLFRLEQDQSLEKVIEEICGQCNVTYEKGKFALQLLPLVSETELFVYITEFNRYMIKNGRELRLVYSPPLLAKMIKDKLNAQVSIENLSWALKKSAICSTDATFCKEFYPSGYTALRILLNESLLTKDLYKKALKTILNLIKSNYLKDLDRDFLLQLKNIIVSDQQIEEGIIETALEILEAIILTSGDSEFMTKLIKLDELVHHIWSRDSPTVQSNTIALMNVMALKSSKVKTQKLILQTMDSKVYKDNIYINIITTDSVVSPNLAHVLYVYQSLILTLAKERYRNIIKKESLLPDLIPCLKAKTIETKVKNEIEAEFFKPGRGSKSSQSTNVIYNDEDDVSLTPSMSSSVLYGSQSDEEVDDTVFIQETKRQESKKDTYVSQLTFDCIFYFYNNHRDDYKIALLDDGNNYSNLFRTCEQIVQIICLKVLRIGNIPENNETNYCPLVFFTAYPFLEELFSRTVNLLHKTKREMKAKSSSDVEKVFQVLQRQLGEALASQPLNFDQLEAVLGTLSYWAVRSQWQEELIERERHTLANSPAIQELKRSLQGETKELVKKQRLQFIKNGTEFPVWNSQRNQRVKNKTWFALLTPNEKVIQYYENEGEVSQLMVQNISALLTGRRCPHIKYSKSRPTNGELAFSLMTDEESSLDFIAPTQEIYDHWTDAINILLGKEMKSLSLKRDMNCLLEMELRLRLLDTDGIDLPNDPPPIPLDPPNYDFSISNVE</sequence>
<dbReference type="InterPro" id="IPR001849">
    <property type="entry name" value="PH_domain"/>
</dbReference>
<dbReference type="PROSITE" id="PS50003">
    <property type="entry name" value="PH_DOMAIN"/>
    <property type="match status" value="1"/>
</dbReference>
<accession>A0A1B6MC18</accession>
<protein>
    <recommendedName>
        <fullName evidence="1">PH domain-containing protein</fullName>
    </recommendedName>
</protein>
<gene>
    <name evidence="2" type="ORF">g.5808</name>
</gene>
<reference evidence="2" key="1">
    <citation type="submission" date="2015-11" db="EMBL/GenBank/DDBJ databases">
        <title>De novo transcriptome assembly of four potential Pierce s Disease insect vectors from Arizona vineyards.</title>
        <authorList>
            <person name="Tassone E.E."/>
        </authorList>
    </citation>
    <scope>NUCLEOTIDE SEQUENCE</scope>
</reference>
<dbReference type="Pfam" id="PF11841">
    <property type="entry name" value="ELMO_ARM"/>
    <property type="match status" value="1"/>
</dbReference>
<dbReference type="InterPro" id="IPR011993">
    <property type="entry name" value="PH-like_dom_sf"/>
</dbReference>
<dbReference type="Pfam" id="PF16457">
    <property type="entry name" value="PH_12"/>
    <property type="match status" value="1"/>
</dbReference>
<dbReference type="SUPFAM" id="SSF50729">
    <property type="entry name" value="PH domain-like"/>
    <property type="match status" value="1"/>
</dbReference>
<name>A0A1B6MC18_9HEMI</name>
<evidence type="ECO:0000313" key="2">
    <source>
        <dbReference type="EMBL" id="JAT33470.1"/>
    </source>
</evidence>
<dbReference type="Gene3D" id="2.30.29.30">
    <property type="entry name" value="Pleckstrin-homology domain (PH domain)/Phosphotyrosine-binding domain (PTB)"/>
    <property type="match status" value="1"/>
</dbReference>
<dbReference type="AlphaFoldDB" id="A0A1B6MC18"/>